<sequence>MKKSKFLLTGVVALTLGTVGVVTLSANPLTVQAQTANSNADQGEIIVHYVDQNGNPIRSATTATGQSGTTYYASVPSINGYRYVRVANGQNDSYGPAMVFGGSTDGTGVQEMTIIYSANGNQGQTSSGSQSTSTNSATKKQGDSGATTSQSTRASQTNSTATGQSATSQSGQTADDQADASGTTTKADQKQTTKKKQKKSVQKKQATKKTNQDQAKTKTKTHHSILPWVIGGIVLVAIVVGAVVWHRRYVPKH</sequence>
<organism evidence="6 7">
    <name type="scientific">Fructilactobacillus carniphilus</name>
    <dbReference type="NCBI Taxonomy" id="2940297"/>
    <lineage>
        <taxon>Bacteria</taxon>
        <taxon>Bacillati</taxon>
        <taxon>Bacillota</taxon>
        <taxon>Bacilli</taxon>
        <taxon>Lactobacillales</taxon>
        <taxon>Lactobacillaceae</taxon>
        <taxon>Fructilactobacillus</taxon>
    </lineage>
</organism>
<dbReference type="EMBL" id="CP097121">
    <property type="protein sequence ID" value="USS90080.1"/>
    <property type="molecule type" value="Genomic_DNA"/>
</dbReference>
<feature type="compositionally biased region" description="Basic residues" evidence="2">
    <location>
        <begin position="192"/>
        <end position="207"/>
    </location>
</feature>
<evidence type="ECO:0000256" key="1">
    <source>
        <dbReference type="ARBA" id="ARBA00022737"/>
    </source>
</evidence>
<evidence type="ECO:0000256" key="4">
    <source>
        <dbReference type="SAM" id="SignalP"/>
    </source>
</evidence>
<protein>
    <submittedName>
        <fullName evidence="6">MucBP domain-containing protein</fullName>
    </submittedName>
</protein>
<feature type="signal peptide" evidence="4">
    <location>
        <begin position="1"/>
        <end position="33"/>
    </location>
</feature>
<evidence type="ECO:0000256" key="2">
    <source>
        <dbReference type="SAM" id="MobiDB-lite"/>
    </source>
</evidence>
<reference evidence="6" key="1">
    <citation type="submission" date="2022-05" db="EMBL/GenBank/DDBJ databases">
        <authorList>
            <person name="Oliphant S.A."/>
            <person name="Watson-Haigh N.S."/>
            <person name="Sumby K.M."/>
            <person name="Gardner J.M."/>
            <person name="Jiranek V."/>
        </authorList>
    </citation>
    <scope>NUCLEOTIDE SEQUENCE</scope>
    <source>
        <strain evidence="6">KI4_A6</strain>
    </source>
</reference>
<evidence type="ECO:0000313" key="6">
    <source>
        <dbReference type="EMBL" id="USS90080.1"/>
    </source>
</evidence>
<keyword evidence="1" id="KW-0677">Repeat</keyword>
<keyword evidence="7" id="KW-1185">Reference proteome</keyword>
<gene>
    <name evidence="6" type="ORF">M3M37_04285</name>
</gene>
<name>A0ABY5BUA1_9LACO</name>
<dbReference type="Gene3D" id="3.10.20.320">
    <property type="entry name" value="Putative peptidoglycan bound protein (lpxtg motif)"/>
    <property type="match status" value="1"/>
</dbReference>
<feature type="compositionally biased region" description="Low complexity" evidence="2">
    <location>
        <begin position="119"/>
        <end position="136"/>
    </location>
</feature>
<evidence type="ECO:0000313" key="7">
    <source>
        <dbReference type="Proteomes" id="UP001056164"/>
    </source>
</evidence>
<feature type="transmembrane region" description="Helical" evidence="3">
    <location>
        <begin position="225"/>
        <end position="245"/>
    </location>
</feature>
<keyword evidence="4" id="KW-0732">Signal</keyword>
<evidence type="ECO:0000256" key="3">
    <source>
        <dbReference type="SAM" id="Phobius"/>
    </source>
</evidence>
<keyword evidence="3" id="KW-0472">Membrane</keyword>
<dbReference type="Proteomes" id="UP001056164">
    <property type="component" value="Chromosome"/>
</dbReference>
<dbReference type="InterPro" id="IPR009459">
    <property type="entry name" value="MucBP_dom"/>
</dbReference>
<feature type="compositionally biased region" description="Low complexity" evidence="2">
    <location>
        <begin position="144"/>
        <end position="174"/>
    </location>
</feature>
<feature type="domain" description="MucBP" evidence="5">
    <location>
        <begin position="45"/>
        <end position="95"/>
    </location>
</feature>
<keyword evidence="3" id="KW-0812">Transmembrane</keyword>
<dbReference type="RefSeq" id="WP_252794376.1">
    <property type="nucleotide sequence ID" value="NZ_CP097121.1"/>
</dbReference>
<keyword evidence="3" id="KW-1133">Transmembrane helix</keyword>
<feature type="region of interest" description="Disordered" evidence="2">
    <location>
        <begin position="119"/>
        <end position="221"/>
    </location>
</feature>
<dbReference type="Pfam" id="PF06458">
    <property type="entry name" value="MucBP"/>
    <property type="match status" value="1"/>
</dbReference>
<evidence type="ECO:0000259" key="5">
    <source>
        <dbReference type="Pfam" id="PF06458"/>
    </source>
</evidence>
<feature type="chain" id="PRO_5046132605" evidence="4">
    <location>
        <begin position="34"/>
        <end position="253"/>
    </location>
</feature>
<proteinExistence type="predicted"/>
<accession>A0ABY5BUA1</accession>